<feature type="domain" description="N-acetyltransferase ESCO zinc-finger" evidence="11">
    <location>
        <begin position="65"/>
        <end position="103"/>
    </location>
</feature>
<evidence type="ECO:0000259" key="12">
    <source>
        <dbReference type="Pfam" id="PF13947"/>
    </source>
</evidence>
<dbReference type="RefSeq" id="XP_040964973.1">
    <property type="nucleotide sequence ID" value="XM_041109039.1"/>
</dbReference>
<name>A0ABM3BD41_GOSHI</name>
<dbReference type="EC" id="2.7.11.1" evidence="2"/>
<evidence type="ECO:0000256" key="1">
    <source>
        <dbReference type="ARBA" id="ARBA00004167"/>
    </source>
</evidence>
<dbReference type="InterPro" id="IPR025287">
    <property type="entry name" value="WAK_GUB"/>
</dbReference>
<feature type="domain" description="Wall-associated receptor kinase C-terminal" evidence="13">
    <location>
        <begin position="238"/>
        <end position="316"/>
    </location>
</feature>
<keyword evidence="3" id="KW-0812">Transmembrane</keyword>
<evidence type="ECO:0000256" key="10">
    <source>
        <dbReference type="SAM" id="MobiDB-lite"/>
    </source>
</evidence>
<dbReference type="PANTHER" id="PTHR33138">
    <property type="entry name" value="OS01G0690200 PROTEIN"/>
    <property type="match status" value="1"/>
</dbReference>
<keyword evidence="4" id="KW-0732">Signal</keyword>
<keyword evidence="6" id="KW-0472">Membrane</keyword>
<evidence type="ECO:0000256" key="2">
    <source>
        <dbReference type="ARBA" id="ARBA00012513"/>
    </source>
</evidence>
<proteinExistence type="predicted"/>
<comment type="subcellular location">
    <subcellularLocation>
        <location evidence="1">Membrane</location>
        <topology evidence="1">Single-pass membrane protein</topology>
    </subcellularLocation>
</comment>
<feature type="domain" description="Wall-associated receptor kinase galacturonan-binding" evidence="12">
    <location>
        <begin position="112"/>
        <end position="178"/>
    </location>
</feature>
<evidence type="ECO:0000256" key="3">
    <source>
        <dbReference type="ARBA" id="ARBA00022692"/>
    </source>
</evidence>
<dbReference type="Pfam" id="PF13947">
    <property type="entry name" value="GUB_WAK_bind"/>
    <property type="match status" value="1"/>
</dbReference>
<evidence type="ECO:0000256" key="7">
    <source>
        <dbReference type="ARBA" id="ARBA00023180"/>
    </source>
</evidence>
<dbReference type="Pfam" id="PF13878">
    <property type="entry name" value="zf-C2H2_3"/>
    <property type="match status" value="1"/>
</dbReference>
<evidence type="ECO:0000256" key="9">
    <source>
        <dbReference type="ARBA" id="ARBA00048679"/>
    </source>
</evidence>
<evidence type="ECO:0000256" key="6">
    <source>
        <dbReference type="ARBA" id="ARBA00023136"/>
    </source>
</evidence>
<dbReference type="PANTHER" id="PTHR33138:SF11">
    <property type="entry name" value="KINASE-LIKE PROTEIN"/>
    <property type="match status" value="1"/>
</dbReference>
<evidence type="ECO:0000256" key="5">
    <source>
        <dbReference type="ARBA" id="ARBA00022989"/>
    </source>
</evidence>
<comment type="catalytic activity">
    <reaction evidence="9">
        <text>L-seryl-[protein] + ATP = O-phospho-L-seryl-[protein] + ADP + H(+)</text>
        <dbReference type="Rhea" id="RHEA:17989"/>
        <dbReference type="Rhea" id="RHEA-COMP:9863"/>
        <dbReference type="Rhea" id="RHEA-COMP:11604"/>
        <dbReference type="ChEBI" id="CHEBI:15378"/>
        <dbReference type="ChEBI" id="CHEBI:29999"/>
        <dbReference type="ChEBI" id="CHEBI:30616"/>
        <dbReference type="ChEBI" id="CHEBI:83421"/>
        <dbReference type="ChEBI" id="CHEBI:456216"/>
        <dbReference type="EC" id="2.7.11.1"/>
    </reaction>
</comment>
<evidence type="ECO:0000259" key="13">
    <source>
        <dbReference type="Pfam" id="PF14380"/>
    </source>
</evidence>
<dbReference type="GeneID" id="107918691"/>
<organism evidence="14 15">
    <name type="scientific">Gossypium hirsutum</name>
    <name type="common">Upland cotton</name>
    <name type="synonym">Gossypium mexicanum</name>
    <dbReference type="NCBI Taxonomy" id="3635"/>
    <lineage>
        <taxon>Eukaryota</taxon>
        <taxon>Viridiplantae</taxon>
        <taxon>Streptophyta</taxon>
        <taxon>Embryophyta</taxon>
        <taxon>Tracheophyta</taxon>
        <taxon>Spermatophyta</taxon>
        <taxon>Magnoliopsida</taxon>
        <taxon>eudicotyledons</taxon>
        <taxon>Gunneridae</taxon>
        <taxon>Pentapetalae</taxon>
        <taxon>rosids</taxon>
        <taxon>malvids</taxon>
        <taxon>Malvales</taxon>
        <taxon>Malvaceae</taxon>
        <taxon>Malvoideae</taxon>
        <taxon>Gossypium</taxon>
    </lineage>
</organism>
<evidence type="ECO:0000313" key="15">
    <source>
        <dbReference type="RefSeq" id="XP_040964973.1"/>
    </source>
</evidence>
<dbReference type="InterPro" id="IPR028005">
    <property type="entry name" value="AcTrfase_ESCO_Znf_dom"/>
</dbReference>
<reference evidence="14" key="1">
    <citation type="journal article" date="2020" name="Nat. Genet.">
        <title>Genomic diversifications of five Gossypium allopolyploid species and their impact on cotton improvement.</title>
        <authorList>
            <person name="Chen Z.J."/>
            <person name="Sreedasyam A."/>
            <person name="Ando A."/>
            <person name="Song Q."/>
            <person name="De Santiago L.M."/>
            <person name="Hulse-Kemp A.M."/>
            <person name="Ding M."/>
            <person name="Ye W."/>
            <person name="Kirkbride R.C."/>
            <person name="Jenkins J."/>
            <person name="Plott C."/>
            <person name="Lovell J."/>
            <person name="Lin Y.M."/>
            <person name="Vaughn R."/>
            <person name="Liu B."/>
            <person name="Simpson S."/>
            <person name="Scheffler B.E."/>
            <person name="Wen L."/>
            <person name="Saski C.A."/>
            <person name="Grover C.E."/>
            <person name="Hu G."/>
            <person name="Conover J.L."/>
            <person name="Carlson J.W."/>
            <person name="Shu S."/>
            <person name="Boston L.B."/>
            <person name="Williams M."/>
            <person name="Peterson D.G."/>
            <person name="McGee K."/>
            <person name="Jones D.C."/>
            <person name="Wendel J.F."/>
            <person name="Stelly D.M."/>
            <person name="Grimwood J."/>
            <person name="Schmutz J."/>
        </authorList>
    </citation>
    <scope>NUCLEOTIDE SEQUENCE [LARGE SCALE GENOMIC DNA]</scope>
    <source>
        <strain evidence="14">cv. TM-1</strain>
    </source>
</reference>
<feature type="region of interest" description="Disordered" evidence="10">
    <location>
        <begin position="1"/>
        <end position="22"/>
    </location>
</feature>
<dbReference type="InterPro" id="IPR032872">
    <property type="entry name" value="WAK_assoc_C"/>
</dbReference>
<sequence>MLQLGAGSGVSRLRSSSLKKPPEPLRRAVADCLSSSSLAAVVGGVSSHHQGGPLVLTEASRTLRFHLELGQSDFLLHACSICGVKCSPGDEADERNHSIFHKNFSLGVQFKCRDAVFKCGNISIGYPFSGGDRDPECGHPGLALHCDVFTNTTKIEIFRVKYEVLDIHHENQILRIAREDFIKNGSCHPQIPIQDSILNSEPFVLGSGNTNLTLSYDCQSSSSFGIFPCNSSNYNNVSITTDNIRPDGCSANVRVPILQSSWERLRNDSLDLEEALETGFEVQWKEDTESCRKCNASGGACDFDNSNNQTFCYCPSGFESSPNTKECHRALLPPSPTNTGSNNTRGGSKSKLKLTPIIIGLEPSNTGGVVFFMVQTARVERRINETDNYNKLVYV</sequence>
<keyword evidence="7" id="KW-0325">Glycoprotein</keyword>
<comment type="catalytic activity">
    <reaction evidence="8">
        <text>L-threonyl-[protein] + ATP = O-phospho-L-threonyl-[protein] + ADP + H(+)</text>
        <dbReference type="Rhea" id="RHEA:46608"/>
        <dbReference type="Rhea" id="RHEA-COMP:11060"/>
        <dbReference type="Rhea" id="RHEA-COMP:11605"/>
        <dbReference type="ChEBI" id="CHEBI:15378"/>
        <dbReference type="ChEBI" id="CHEBI:30013"/>
        <dbReference type="ChEBI" id="CHEBI:30616"/>
        <dbReference type="ChEBI" id="CHEBI:61977"/>
        <dbReference type="ChEBI" id="CHEBI:456216"/>
        <dbReference type="EC" id="2.7.11.1"/>
    </reaction>
</comment>
<accession>A0ABM3BD41</accession>
<keyword evidence="5" id="KW-1133">Transmembrane helix</keyword>
<keyword evidence="14" id="KW-1185">Reference proteome</keyword>
<evidence type="ECO:0000313" key="14">
    <source>
        <dbReference type="Proteomes" id="UP000818029"/>
    </source>
</evidence>
<reference evidence="15" key="2">
    <citation type="submission" date="2025-08" db="UniProtKB">
        <authorList>
            <consortium name="RefSeq"/>
        </authorList>
    </citation>
    <scope>IDENTIFICATION</scope>
</reference>
<evidence type="ECO:0000256" key="8">
    <source>
        <dbReference type="ARBA" id="ARBA00047899"/>
    </source>
</evidence>
<dbReference type="Proteomes" id="UP000818029">
    <property type="component" value="Chromosome D13"/>
</dbReference>
<evidence type="ECO:0000259" key="11">
    <source>
        <dbReference type="Pfam" id="PF13878"/>
    </source>
</evidence>
<dbReference type="Pfam" id="PF14380">
    <property type="entry name" value="WAK_assoc"/>
    <property type="match status" value="1"/>
</dbReference>
<protein>
    <recommendedName>
        <fullName evidence="2">non-specific serine/threonine protein kinase</fullName>
        <ecNumber evidence="2">2.7.11.1</ecNumber>
    </recommendedName>
</protein>
<gene>
    <name evidence="15" type="primary">LOC107918691</name>
</gene>
<evidence type="ECO:0000256" key="4">
    <source>
        <dbReference type="ARBA" id="ARBA00022729"/>
    </source>
</evidence>